<dbReference type="EMBL" id="FMYP01000032">
    <property type="protein sequence ID" value="SDC45423.1"/>
    <property type="molecule type" value="Genomic_DNA"/>
</dbReference>
<dbReference type="InterPro" id="IPR045039">
    <property type="entry name" value="NSI-like"/>
</dbReference>
<proteinExistence type="predicted"/>
<keyword evidence="2" id="KW-0012">Acyltransferase</keyword>
<evidence type="ECO:0000256" key="1">
    <source>
        <dbReference type="ARBA" id="ARBA00022679"/>
    </source>
</evidence>
<dbReference type="PANTHER" id="PTHR43626">
    <property type="entry name" value="ACYL-COA N-ACYLTRANSFERASE"/>
    <property type="match status" value="1"/>
</dbReference>
<dbReference type="RefSeq" id="WP_092438368.1">
    <property type="nucleotide sequence ID" value="NZ_FMYP01000032.1"/>
</dbReference>
<dbReference type="PROSITE" id="PS51186">
    <property type="entry name" value="GNAT"/>
    <property type="match status" value="1"/>
</dbReference>
<dbReference type="GO" id="GO:0008080">
    <property type="term" value="F:N-acetyltransferase activity"/>
    <property type="evidence" value="ECO:0007669"/>
    <property type="project" value="InterPro"/>
</dbReference>
<evidence type="ECO:0000313" key="4">
    <source>
        <dbReference type="EMBL" id="SDC45423.1"/>
    </source>
</evidence>
<gene>
    <name evidence="4" type="ORF">SAMN05216323_103221</name>
</gene>
<keyword evidence="1 4" id="KW-0808">Transferase</keyword>
<dbReference type="STRING" id="1640674.SAMN05216323_103221"/>
<feature type="domain" description="N-acetyltransferase" evidence="3">
    <location>
        <begin position="1"/>
        <end position="140"/>
    </location>
</feature>
<dbReference type="GO" id="GO:0005737">
    <property type="term" value="C:cytoplasm"/>
    <property type="evidence" value="ECO:0007669"/>
    <property type="project" value="TreeGrafter"/>
</dbReference>
<dbReference type="SUPFAM" id="SSF55729">
    <property type="entry name" value="Acyl-CoA N-acyltransferases (Nat)"/>
    <property type="match status" value="1"/>
</dbReference>
<keyword evidence="5" id="KW-1185">Reference proteome</keyword>
<dbReference type="OrthoDB" id="9788916at2"/>
<accession>A0A1G6LQ96</accession>
<evidence type="ECO:0000313" key="5">
    <source>
        <dbReference type="Proteomes" id="UP000199452"/>
    </source>
</evidence>
<dbReference type="PANTHER" id="PTHR43626:SF4">
    <property type="entry name" value="GCN5-RELATED N-ACETYLTRANSFERASE 2, CHLOROPLASTIC"/>
    <property type="match status" value="1"/>
</dbReference>
<dbReference type="CDD" id="cd04301">
    <property type="entry name" value="NAT_SF"/>
    <property type="match status" value="1"/>
</dbReference>
<dbReference type="Proteomes" id="UP000199452">
    <property type="component" value="Unassembled WGS sequence"/>
</dbReference>
<dbReference type="InterPro" id="IPR016181">
    <property type="entry name" value="Acyl_CoA_acyltransferase"/>
</dbReference>
<name>A0A1G6LQ96_9BACT</name>
<reference evidence="4 5" key="1">
    <citation type="submission" date="2016-09" db="EMBL/GenBank/DDBJ databases">
        <authorList>
            <person name="Capua I."/>
            <person name="De Benedictis P."/>
            <person name="Joannis T."/>
            <person name="Lombin L.H."/>
            <person name="Cattoli G."/>
        </authorList>
    </citation>
    <scope>NUCLEOTIDE SEQUENCE [LARGE SCALE GENOMIC DNA]</scope>
    <source>
        <strain evidence="4 5">A7P-90m</strain>
    </source>
</reference>
<dbReference type="InterPro" id="IPR000182">
    <property type="entry name" value="GNAT_dom"/>
</dbReference>
<evidence type="ECO:0000256" key="2">
    <source>
        <dbReference type="ARBA" id="ARBA00023315"/>
    </source>
</evidence>
<dbReference type="Pfam" id="PF00583">
    <property type="entry name" value="Acetyltransf_1"/>
    <property type="match status" value="1"/>
</dbReference>
<sequence length="140" mass="15630">MNLRFQHDCTNIDWEYVSEVLRTVGMASHSGAIHHKAFGNSHTVLFVFDSDKIVGFGRALSDGAYQAAIYDVVVLPEYQGKGIGRMIVNSIIKELPQCNIILYAAPGKDAFYKTMNFKRMKTGMALFLDADTMQGRGFVE</sequence>
<protein>
    <submittedName>
        <fullName evidence="4">Acetyltransferase (GNAT) domain-containing protein</fullName>
    </submittedName>
</protein>
<dbReference type="Gene3D" id="3.40.630.30">
    <property type="match status" value="1"/>
</dbReference>
<organism evidence="4 5">
    <name type="scientific">Williamwhitmania taraxaci</name>
    <dbReference type="NCBI Taxonomy" id="1640674"/>
    <lineage>
        <taxon>Bacteria</taxon>
        <taxon>Pseudomonadati</taxon>
        <taxon>Bacteroidota</taxon>
        <taxon>Bacteroidia</taxon>
        <taxon>Bacteroidales</taxon>
        <taxon>Williamwhitmaniaceae</taxon>
        <taxon>Williamwhitmania</taxon>
    </lineage>
</organism>
<dbReference type="AlphaFoldDB" id="A0A1G6LQ96"/>
<evidence type="ECO:0000259" key="3">
    <source>
        <dbReference type="PROSITE" id="PS51186"/>
    </source>
</evidence>